<evidence type="ECO:0000313" key="2">
    <source>
        <dbReference type="EMBL" id="KAK4213381.1"/>
    </source>
</evidence>
<accession>A0AAN7B5C6</accession>
<evidence type="ECO:0000256" key="1">
    <source>
        <dbReference type="SAM" id="MobiDB-lite"/>
    </source>
</evidence>
<reference evidence="2" key="2">
    <citation type="submission" date="2023-05" db="EMBL/GenBank/DDBJ databases">
        <authorList>
            <consortium name="Lawrence Berkeley National Laboratory"/>
            <person name="Steindorff A."/>
            <person name="Hensen N."/>
            <person name="Bonometti L."/>
            <person name="Westerberg I."/>
            <person name="Brannstrom I.O."/>
            <person name="Guillou S."/>
            <person name="Cros-Aarteil S."/>
            <person name="Calhoun S."/>
            <person name="Haridas S."/>
            <person name="Kuo A."/>
            <person name="Mondo S."/>
            <person name="Pangilinan J."/>
            <person name="Riley R."/>
            <person name="Labutti K."/>
            <person name="Andreopoulos B."/>
            <person name="Lipzen A."/>
            <person name="Chen C."/>
            <person name="Yanf M."/>
            <person name="Daum C."/>
            <person name="Ng V."/>
            <person name="Clum A."/>
            <person name="Ohm R."/>
            <person name="Martin F."/>
            <person name="Silar P."/>
            <person name="Natvig D."/>
            <person name="Lalanne C."/>
            <person name="Gautier V."/>
            <person name="Ament-Velasquez S.L."/>
            <person name="Kruys A."/>
            <person name="Hutchinson M.I."/>
            <person name="Powell A.J."/>
            <person name="Barry K."/>
            <person name="Miller A.N."/>
            <person name="Grigoriev I.V."/>
            <person name="Debuchy R."/>
            <person name="Gladieux P."/>
            <person name="Thoren M.H."/>
            <person name="Johannesson H."/>
        </authorList>
    </citation>
    <scope>NUCLEOTIDE SEQUENCE</scope>
    <source>
        <strain evidence="2">PSN293</strain>
    </source>
</reference>
<feature type="region of interest" description="Disordered" evidence="1">
    <location>
        <begin position="1"/>
        <end position="38"/>
    </location>
</feature>
<organism evidence="2 3">
    <name type="scientific">Rhypophila decipiens</name>
    <dbReference type="NCBI Taxonomy" id="261697"/>
    <lineage>
        <taxon>Eukaryota</taxon>
        <taxon>Fungi</taxon>
        <taxon>Dikarya</taxon>
        <taxon>Ascomycota</taxon>
        <taxon>Pezizomycotina</taxon>
        <taxon>Sordariomycetes</taxon>
        <taxon>Sordariomycetidae</taxon>
        <taxon>Sordariales</taxon>
        <taxon>Naviculisporaceae</taxon>
        <taxon>Rhypophila</taxon>
    </lineage>
</organism>
<gene>
    <name evidence="2" type="ORF">QBC37DRAFT_388016</name>
</gene>
<name>A0AAN7B5C6_9PEZI</name>
<dbReference type="InterPro" id="IPR032675">
    <property type="entry name" value="LRR_dom_sf"/>
</dbReference>
<sequence>MDRETRFQSFRSSTSRIAEAPTPEQDTGEQNAQNAGPASMRRFFTSSDMLRCLGERIISKSTLSALCQTSRQFDVEFSYFLYREVEIVGNWLSVNNRDSNSGWSAKRSSKLHHVRKAIVRMVWPGNPAVFNLHLCDILQRMPELRILQWDSSSMDSQTLDVIKVHCPKLKGLSVSFPGNAYGELLGGETPGMGGQWDAERAAFDPLLTEQMCLAMTRALEWRLRDLITQGLPFVQNLRYFSYYEIYGDLIIQRGALVDVLRHCLQLEHLGLSLEPYPTDGSLFFEKLCDEYGAMGGSRLRLKSLHCGRDIYPPEESSLQKLTDVSYLESLTILNDTTGHDTDPLSNAVGAFDPEKCPRLRYLWFAMHSPSMIELFSKFAAPYSDGRPPSRLLDCFTMYPYAHFADTVGQLAKAQDGSSIEPADISLPFRMLNITLAVEDTADVADPSTSDPSSPEDDKYPYCWQVKEAIESLEFLVNTTRLTLEGLAMDIPTRRTWRRGGMEVQPDIERAIHVQLPRLTKLKVLAIRVFAHEDDEAWETPEKMQLEDLARYYAQLLPGLRFIAVTDYFWRIDRNRYGVLVLEEMFDKEVGCVELFYRSWPAPLIFHWTQARDPNAILDPHPFPYMRDESHLR</sequence>
<dbReference type="EMBL" id="MU858109">
    <property type="protein sequence ID" value="KAK4213381.1"/>
    <property type="molecule type" value="Genomic_DNA"/>
</dbReference>
<feature type="compositionally biased region" description="Polar residues" evidence="1">
    <location>
        <begin position="24"/>
        <end position="36"/>
    </location>
</feature>
<dbReference type="AlphaFoldDB" id="A0AAN7B5C6"/>
<dbReference type="Gene3D" id="3.80.10.10">
    <property type="entry name" value="Ribonuclease Inhibitor"/>
    <property type="match status" value="1"/>
</dbReference>
<proteinExistence type="predicted"/>
<protein>
    <submittedName>
        <fullName evidence="2">Uncharacterized protein</fullName>
    </submittedName>
</protein>
<evidence type="ECO:0000313" key="3">
    <source>
        <dbReference type="Proteomes" id="UP001301769"/>
    </source>
</evidence>
<keyword evidence="3" id="KW-1185">Reference proteome</keyword>
<comment type="caution">
    <text evidence="2">The sequence shown here is derived from an EMBL/GenBank/DDBJ whole genome shotgun (WGS) entry which is preliminary data.</text>
</comment>
<reference evidence="2" key="1">
    <citation type="journal article" date="2023" name="Mol. Phylogenet. Evol.">
        <title>Genome-scale phylogeny and comparative genomics of the fungal order Sordariales.</title>
        <authorList>
            <person name="Hensen N."/>
            <person name="Bonometti L."/>
            <person name="Westerberg I."/>
            <person name="Brannstrom I.O."/>
            <person name="Guillou S."/>
            <person name="Cros-Aarteil S."/>
            <person name="Calhoun S."/>
            <person name="Haridas S."/>
            <person name="Kuo A."/>
            <person name="Mondo S."/>
            <person name="Pangilinan J."/>
            <person name="Riley R."/>
            <person name="LaButti K."/>
            <person name="Andreopoulos B."/>
            <person name="Lipzen A."/>
            <person name="Chen C."/>
            <person name="Yan M."/>
            <person name="Daum C."/>
            <person name="Ng V."/>
            <person name="Clum A."/>
            <person name="Steindorff A."/>
            <person name="Ohm R.A."/>
            <person name="Martin F."/>
            <person name="Silar P."/>
            <person name="Natvig D.O."/>
            <person name="Lalanne C."/>
            <person name="Gautier V."/>
            <person name="Ament-Velasquez S.L."/>
            <person name="Kruys A."/>
            <person name="Hutchinson M.I."/>
            <person name="Powell A.J."/>
            <person name="Barry K."/>
            <person name="Miller A.N."/>
            <person name="Grigoriev I.V."/>
            <person name="Debuchy R."/>
            <person name="Gladieux P."/>
            <person name="Hiltunen Thoren M."/>
            <person name="Johannesson H."/>
        </authorList>
    </citation>
    <scope>NUCLEOTIDE SEQUENCE</scope>
    <source>
        <strain evidence="2">PSN293</strain>
    </source>
</reference>
<feature type="compositionally biased region" description="Low complexity" evidence="1">
    <location>
        <begin position="7"/>
        <end position="16"/>
    </location>
</feature>
<dbReference type="Proteomes" id="UP001301769">
    <property type="component" value="Unassembled WGS sequence"/>
</dbReference>